<gene>
    <name evidence="2" type="ORF">NIES46_08550</name>
</gene>
<feature type="transmembrane region" description="Helical" evidence="1">
    <location>
        <begin position="148"/>
        <end position="165"/>
    </location>
</feature>
<sequence length="166" mass="19026">MRKVSVSVCPVPPEQLPINEYQELQESWFFSWVTLPWPKYLGKLATVWLWSSVIFAPVAAASFAPQRSPVHFILSAGAGSTLFLALVLLRLYLGWWYIRSRLISPTVFYEESGWYDGQTWVKTPEFITQDRLIITHQVQPLLYRLQQTCYGLGLVVAMGGMIWIGI</sequence>
<keyword evidence="1" id="KW-0472">Membrane</keyword>
<dbReference type="Pfam" id="PF06799">
    <property type="entry name" value="CGLD27-like"/>
    <property type="match status" value="1"/>
</dbReference>
<keyword evidence="1" id="KW-0812">Transmembrane</keyword>
<reference evidence="2 3" key="1">
    <citation type="journal article" date="2019" name="J Genomics">
        <title>The Draft Genome of a Hydrogen-producing Cyanobacterium, Arthrospira platensis NIES-46.</title>
        <authorList>
            <person name="Suzuki S."/>
            <person name="Yamaguchi H."/>
            <person name="Kawachi M."/>
        </authorList>
    </citation>
    <scope>NUCLEOTIDE SEQUENCE [LARGE SCALE GENOMIC DNA]</scope>
    <source>
        <strain evidence="2 3">NIES-46</strain>
    </source>
</reference>
<protein>
    <submittedName>
        <fullName evidence="2">Ycf36 protein</fullName>
    </submittedName>
</protein>
<dbReference type="PANTHER" id="PTHR34214">
    <property type="match status" value="1"/>
</dbReference>
<dbReference type="PANTHER" id="PTHR34214:SF3">
    <property type="entry name" value="PROTEIN CONSERVED IN THE GREEN LINEAGE AND DIATOMS 27, CHLOROPLASTIC"/>
    <property type="match status" value="1"/>
</dbReference>
<dbReference type="InterPro" id="IPR009631">
    <property type="entry name" value="CGLD27-like"/>
</dbReference>
<comment type="caution">
    <text evidence="2">The sequence shown here is derived from an EMBL/GenBank/DDBJ whole genome shotgun (WGS) entry which is preliminary data.</text>
</comment>
<dbReference type="GeneID" id="301681775"/>
<accession>A0A5M3SZW4</accession>
<evidence type="ECO:0000313" key="2">
    <source>
        <dbReference type="EMBL" id="GCE92813.1"/>
    </source>
</evidence>
<evidence type="ECO:0000313" key="3">
    <source>
        <dbReference type="Proteomes" id="UP000326169"/>
    </source>
</evidence>
<dbReference type="EMBL" id="BIMW01000039">
    <property type="protein sequence ID" value="GCE92813.1"/>
    <property type="molecule type" value="Genomic_DNA"/>
</dbReference>
<keyword evidence="1" id="KW-1133">Transmembrane helix</keyword>
<feature type="transmembrane region" description="Helical" evidence="1">
    <location>
        <begin position="70"/>
        <end position="93"/>
    </location>
</feature>
<proteinExistence type="predicted"/>
<dbReference type="RefSeq" id="WP_006620520.1">
    <property type="nucleotide sequence ID" value="NZ_BIMW01000039.1"/>
</dbReference>
<organism evidence="2 3">
    <name type="scientific">Limnospira platensis NIES-46</name>
    <dbReference type="NCBI Taxonomy" id="1236695"/>
    <lineage>
        <taxon>Bacteria</taxon>
        <taxon>Bacillati</taxon>
        <taxon>Cyanobacteriota</taxon>
        <taxon>Cyanophyceae</taxon>
        <taxon>Oscillatoriophycideae</taxon>
        <taxon>Oscillatoriales</taxon>
        <taxon>Sirenicapillariaceae</taxon>
        <taxon>Limnospira</taxon>
    </lineage>
</organism>
<dbReference type="Proteomes" id="UP000326169">
    <property type="component" value="Unassembled WGS sequence"/>
</dbReference>
<name>A0A5M3SZW4_LIMPL</name>
<feature type="transmembrane region" description="Helical" evidence="1">
    <location>
        <begin position="47"/>
        <end position="64"/>
    </location>
</feature>
<evidence type="ECO:0000256" key="1">
    <source>
        <dbReference type="SAM" id="Phobius"/>
    </source>
</evidence>
<keyword evidence="3" id="KW-1185">Reference proteome</keyword>